<keyword evidence="4" id="KW-0949">S-adenosyl-L-methionine</keyword>
<dbReference type="PANTHER" id="PTHR32183">
    <property type="match status" value="1"/>
</dbReference>
<keyword evidence="2 5" id="KW-0489">Methyltransferase</keyword>
<keyword evidence="1" id="KW-0597">Phosphoprotein</keyword>
<dbReference type="AlphaFoldDB" id="A0A163YIR6"/>
<evidence type="ECO:0000256" key="3">
    <source>
        <dbReference type="ARBA" id="ARBA00022679"/>
    </source>
</evidence>
<accession>A0A163YIR6</accession>
<dbReference type="Proteomes" id="UP000076630">
    <property type="component" value="Unassembled WGS sequence"/>
</dbReference>
<evidence type="ECO:0000313" key="8">
    <source>
        <dbReference type="Proteomes" id="UP000183077"/>
    </source>
</evidence>
<dbReference type="Pfam" id="PF05724">
    <property type="entry name" value="TPMT"/>
    <property type="match status" value="1"/>
</dbReference>
<dbReference type="Proteomes" id="UP000183077">
    <property type="component" value="Unassembled WGS sequence"/>
</dbReference>
<dbReference type="InterPro" id="IPR029063">
    <property type="entry name" value="SAM-dependent_MTases_sf"/>
</dbReference>
<evidence type="ECO:0000313" key="7">
    <source>
        <dbReference type="Proteomes" id="UP000076630"/>
    </source>
</evidence>
<dbReference type="SUPFAM" id="SSF53335">
    <property type="entry name" value="S-adenosyl-L-methionine-dependent methyltransferases"/>
    <property type="match status" value="1"/>
</dbReference>
<dbReference type="GO" id="GO:0032259">
    <property type="term" value="P:methylation"/>
    <property type="evidence" value="ECO:0007669"/>
    <property type="project" value="UniProtKB-KW"/>
</dbReference>
<dbReference type="OrthoDB" id="9778208at2"/>
<reference evidence="6 8" key="2">
    <citation type="submission" date="2016-10" db="EMBL/GenBank/DDBJ databases">
        <authorList>
            <person name="de Groot N.N."/>
        </authorList>
    </citation>
    <scope>NUCLEOTIDE SEQUENCE [LARGE SCALE GENOMIC DNA]</scope>
    <source>
        <strain evidence="6 8">DSM 23048</strain>
    </source>
</reference>
<dbReference type="CDD" id="cd02440">
    <property type="entry name" value="AdoMet_MTases"/>
    <property type="match status" value="1"/>
</dbReference>
<name>A0A163YIR6_9FLAO</name>
<proteinExistence type="predicted"/>
<dbReference type="EMBL" id="LQNU01000060">
    <property type="protein sequence ID" value="KZE79491.1"/>
    <property type="molecule type" value="Genomic_DNA"/>
</dbReference>
<evidence type="ECO:0000256" key="1">
    <source>
        <dbReference type="ARBA" id="ARBA00022553"/>
    </source>
</evidence>
<evidence type="ECO:0000256" key="2">
    <source>
        <dbReference type="ARBA" id="ARBA00022603"/>
    </source>
</evidence>
<sequence>MNQKFNKAFWEEKYITSTDKWHTGSVTTPIKEYIDQISDKTQDVLIPGLGHGHELYYLSQSGFSNIRGLDFTDIAVKETANSVEDFPLDKVTLGDFFAHTGQYDLIIEQTFFCSLPISSRTAYVDKMYELLKPGGKLVGVLFDCNFATDTPPFGGSKEEYINLFKDKFAINVLETAHNSIKPRAGRELFFIINKQHD</sequence>
<gene>
    <name evidence="5" type="ORF">AV926_11760</name>
    <name evidence="6" type="ORF">SAMN04488018_12321</name>
</gene>
<organism evidence="5 7">
    <name type="scientific">Myroides marinus</name>
    <dbReference type="NCBI Taxonomy" id="703342"/>
    <lineage>
        <taxon>Bacteria</taxon>
        <taxon>Pseudomonadati</taxon>
        <taxon>Bacteroidota</taxon>
        <taxon>Flavobacteriia</taxon>
        <taxon>Flavobacteriales</taxon>
        <taxon>Flavobacteriaceae</taxon>
        <taxon>Myroides</taxon>
    </lineage>
</organism>
<dbReference type="Gene3D" id="3.40.50.150">
    <property type="entry name" value="Vaccinia Virus protein VP39"/>
    <property type="match status" value="1"/>
</dbReference>
<dbReference type="PROSITE" id="PS51585">
    <property type="entry name" value="SAM_MT_TPMT"/>
    <property type="match status" value="1"/>
</dbReference>
<dbReference type="GeneID" id="82258413"/>
<keyword evidence="7" id="KW-1185">Reference proteome</keyword>
<reference evidence="5 7" key="1">
    <citation type="submission" date="2016-01" db="EMBL/GenBank/DDBJ databases">
        <title>Whole genome sequencing of Myroides marinus L41.</title>
        <authorList>
            <person name="Hong K.W."/>
        </authorList>
    </citation>
    <scope>NUCLEOTIDE SEQUENCE [LARGE SCALE GENOMIC DNA]</scope>
    <source>
        <strain evidence="5 7">L41</strain>
    </source>
</reference>
<keyword evidence="3 5" id="KW-0808">Transferase</keyword>
<dbReference type="PANTHER" id="PTHR32183:SF6">
    <property type="entry name" value="CYSTEINE SULFINATE DESULFINASE_CYSTEINE DESULFURASE AND RELATED ENZYMES"/>
    <property type="match status" value="1"/>
</dbReference>
<dbReference type="InterPro" id="IPR008854">
    <property type="entry name" value="TPMT"/>
</dbReference>
<protein>
    <submittedName>
        <fullName evidence="5">SAM-dependent methyltransferase</fullName>
    </submittedName>
    <submittedName>
        <fullName evidence="6">Thiopurine S-methyltransferase (TPMT)</fullName>
    </submittedName>
</protein>
<evidence type="ECO:0000256" key="4">
    <source>
        <dbReference type="ARBA" id="ARBA00022691"/>
    </source>
</evidence>
<dbReference type="EMBL" id="FNYS01000023">
    <property type="protein sequence ID" value="SEJ30649.1"/>
    <property type="molecule type" value="Genomic_DNA"/>
</dbReference>
<evidence type="ECO:0000313" key="5">
    <source>
        <dbReference type="EMBL" id="KZE79491.1"/>
    </source>
</evidence>
<evidence type="ECO:0000313" key="6">
    <source>
        <dbReference type="EMBL" id="SEJ30649.1"/>
    </source>
</evidence>
<dbReference type="RefSeq" id="WP_038987806.1">
    <property type="nucleotide sequence ID" value="NZ_FNYS01000023.1"/>
</dbReference>
<dbReference type="GO" id="GO:0008757">
    <property type="term" value="F:S-adenosylmethionine-dependent methyltransferase activity"/>
    <property type="evidence" value="ECO:0007669"/>
    <property type="project" value="InterPro"/>
</dbReference>